<keyword evidence="1" id="KW-0812">Transmembrane</keyword>
<proteinExistence type="predicted"/>
<keyword evidence="1" id="KW-0472">Membrane</keyword>
<name>A0A8J6K4A7_ELECQ</name>
<evidence type="ECO:0000256" key="1">
    <source>
        <dbReference type="SAM" id="Phobius"/>
    </source>
</evidence>
<dbReference type="AlphaFoldDB" id="A0A8J6K4A7"/>
<feature type="transmembrane region" description="Helical" evidence="1">
    <location>
        <begin position="12"/>
        <end position="32"/>
    </location>
</feature>
<comment type="caution">
    <text evidence="2">The sequence shown here is derived from an EMBL/GenBank/DDBJ whole genome shotgun (WGS) entry which is preliminary data.</text>
</comment>
<keyword evidence="3" id="KW-1185">Reference proteome</keyword>
<dbReference type="EMBL" id="WNTK01000008">
    <property type="protein sequence ID" value="KAG9479212.1"/>
    <property type="molecule type" value="Genomic_DNA"/>
</dbReference>
<evidence type="ECO:0000313" key="3">
    <source>
        <dbReference type="Proteomes" id="UP000770717"/>
    </source>
</evidence>
<reference evidence="2" key="1">
    <citation type="thesis" date="2020" institute="ProQuest LLC" country="789 East Eisenhower Parkway, Ann Arbor, MI, USA">
        <title>Comparative Genomics and Chromosome Evolution.</title>
        <authorList>
            <person name="Mudd A.B."/>
        </authorList>
    </citation>
    <scope>NUCLEOTIDE SEQUENCE</scope>
    <source>
        <strain evidence="2">HN-11 Male</strain>
        <tissue evidence="2">Kidney and liver</tissue>
    </source>
</reference>
<accession>A0A8J6K4A7</accession>
<protein>
    <submittedName>
        <fullName evidence="2">Uncharacterized protein</fullName>
    </submittedName>
</protein>
<organism evidence="2 3">
    <name type="scientific">Eleutherodactylus coqui</name>
    <name type="common">Puerto Rican coqui</name>
    <dbReference type="NCBI Taxonomy" id="57060"/>
    <lineage>
        <taxon>Eukaryota</taxon>
        <taxon>Metazoa</taxon>
        <taxon>Chordata</taxon>
        <taxon>Craniata</taxon>
        <taxon>Vertebrata</taxon>
        <taxon>Euteleostomi</taxon>
        <taxon>Amphibia</taxon>
        <taxon>Batrachia</taxon>
        <taxon>Anura</taxon>
        <taxon>Neobatrachia</taxon>
        <taxon>Hyloidea</taxon>
        <taxon>Eleutherodactylidae</taxon>
        <taxon>Eleutherodactylinae</taxon>
        <taxon>Eleutherodactylus</taxon>
        <taxon>Eleutherodactylus</taxon>
    </lineage>
</organism>
<evidence type="ECO:0000313" key="2">
    <source>
        <dbReference type="EMBL" id="KAG9479212.1"/>
    </source>
</evidence>
<keyword evidence="1" id="KW-1133">Transmembrane helix</keyword>
<gene>
    <name evidence="2" type="ORF">GDO78_012733</name>
</gene>
<sequence>MMNKKCTILGHRWLAFKLNDFGLLSLVLTIFFNNNRYIKLKHADLICGLLGAESKLQHDPFQCDSRMDGFH</sequence>
<dbReference type="Proteomes" id="UP000770717">
    <property type="component" value="Unassembled WGS sequence"/>
</dbReference>